<dbReference type="RefSeq" id="WP_051697195.1">
    <property type="nucleotide sequence ID" value="NZ_AUNB01000028.1"/>
</dbReference>
<dbReference type="EMBL" id="AUNB01000028">
    <property type="protein sequence ID" value="KEO59894.1"/>
    <property type="molecule type" value="Genomic_DNA"/>
</dbReference>
<organism evidence="1 2">
    <name type="scientific">Thioclava indica</name>
    <dbReference type="NCBI Taxonomy" id="1353528"/>
    <lineage>
        <taxon>Bacteria</taxon>
        <taxon>Pseudomonadati</taxon>
        <taxon>Pseudomonadota</taxon>
        <taxon>Alphaproteobacteria</taxon>
        <taxon>Rhodobacterales</taxon>
        <taxon>Paracoccaceae</taxon>
        <taxon>Thioclava</taxon>
    </lineage>
</organism>
<dbReference type="OrthoDB" id="3213869at2"/>
<dbReference type="AlphaFoldDB" id="A0A074JTU3"/>
<dbReference type="SUPFAM" id="SSF53795">
    <property type="entry name" value="PEP carboxykinase-like"/>
    <property type="match status" value="1"/>
</dbReference>
<evidence type="ECO:0008006" key="3">
    <source>
        <dbReference type="Google" id="ProtNLM"/>
    </source>
</evidence>
<accession>A0A074JTU3</accession>
<evidence type="ECO:0000313" key="1">
    <source>
        <dbReference type="EMBL" id="KEO59894.1"/>
    </source>
</evidence>
<keyword evidence="2" id="KW-1185">Reference proteome</keyword>
<proteinExistence type="predicted"/>
<dbReference type="eggNOG" id="COG1493">
    <property type="taxonomic scope" value="Bacteria"/>
</dbReference>
<gene>
    <name evidence="1" type="ORF">DT23_15635</name>
</gene>
<dbReference type="Proteomes" id="UP000027471">
    <property type="component" value="Unassembled WGS sequence"/>
</dbReference>
<sequence length="321" mass="33995">MTASANVAKALKGMHRYSSYGLSIQSDIVLPELAADTSDHKMDAPVVVVRNARISLDETTRAQATAFAFDETGATFWWQTVGRFHVSHDGCDVQVERAAGVSDDLIAFPLLGPVLSEVLRRNSMFVLHASAALIDEQGVAFLADKGTGKSSSVAALLRAGASLLADDLVALTPGAGHIVPGFSQIKIAPENLAHQLAGSDWVARPQVHDAIDKIRVLVPGAIVREKPPARRMYLLERGTGDVARIVPLPGAQALPAVLRFAYAARFGEGALRGADAGAHFRAAVDAANTIPVRRLILPGSLARLDGLAEVIRADLAQSEPR</sequence>
<name>A0A074JTU3_9RHOB</name>
<dbReference type="Gene3D" id="3.40.50.300">
    <property type="entry name" value="P-loop containing nucleotide triphosphate hydrolases"/>
    <property type="match status" value="1"/>
</dbReference>
<reference evidence="1 2" key="1">
    <citation type="journal article" date="2015" name="Antonie Van Leeuwenhoek">
        <title>Thioclava indica sp. nov., isolated from surface seawater of the Indian Ocean.</title>
        <authorList>
            <person name="Liu Y."/>
            <person name="Lai Q."/>
            <person name="Du J."/>
            <person name="Xu H."/>
            <person name="Jiang L."/>
            <person name="Shao Z."/>
        </authorList>
    </citation>
    <scope>NUCLEOTIDE SEQUENCE [LARGE SCALE GENOMIC DNA]</scope>
    <source>
        <strain evidence="1 2">DT23-4</strain>
    </source>
</reference>
<comment type="caution">
    <text evidence="1">The sequence shown here is derived from an EMBL/GenBank/DDBJ whole genome shotgun (WGS) entry which is preliminary data.</text>
</comment>
<dbReference type="InterPro" id="IPR027417">
    <property type="entry name" value="P-loop_NTPase"/>
</dbReference>
<evidence type="ECO:0000313" key="2">
    <source>
        <dbReference type="Proteomes" id="UP000027471"/>
    </source>
</evidence>
<protein>
    <recommendedName>
        <fullName evidence="3">HPr kinase/phosphorylase C-terminal domain-containing protein</fullName>
    </recommendedName>
</protein>
<dbReference type="STRING" id="1353528.DT23_15635"/>